<evidence type="ECO:0000256" key="4">
    <source>
        <dbReference type="PIRSR" id="PIRSR006278-1"/>
    </source>
</evidence>
<organism evidence="7 8">
    <name type="scientific">Photorhabdus laumondii subsp. clarkei</name>
    <dbReference type="NCBI Taxonomy" id="2029685"/>
    <lineage>
        <taxon>Bacteria</taxon>
        <taxon>Pseudomonadati</taxon>
        <taxon>Pseudomonadota</taxon>
        <taxon>Gammaproteobacteria</taxon>
        <taxon>Enterobacterales</taxon>
        <taxon>Morganellaceae</taxon>
        <taxon>Photorhabdus</taxon>
    </lineage>
</organism>
<evidence type="ECO:0000256" key="5">
    <source>
        <dbReference type="PIRSR" id="PIRSR006278-2"/>
    </source>
</evidence>
<dbReference type="Proteomes" id="UP000250870">
    <property type="component" value="Unassembled WGS sequence"/>
</dbReference>
<dbReference type="PANTHER" id="PTHR43780">
    <property type="entry name" value="1-AMINOCYCLOPROPANE-1-CARBOXYLATE DEAMINASE-RELATED"/>
    <property type="match status" value="1"/>
</dbReference>
<proteinExistence type="inferred from homology"/>
<accession>A0A329VCG9</accession>
<dbReference type="EMBL" id="NSCI01000031">
    <property type="protein sequence ID" value="RAW86103.1"/>
    <property type="molecule type" value="Genomic_DNA"/>
</dbReference>
<feature type="domain" description="Tryptophan synthase beta chain-like PALP" evidence="6">
    <location>
        <begin position="27"/>
        <end position="330"/>
    </location>
</feature>
<dbReference type="RefSeq" id="WP_113026699.1">
    <property type="nucleotide sequence ID" value="NZ_CAWNWQ010000031.1"/>
</dbReference>
<comment type="caution">
    <text evidence="7">The sequence shown here is derived from an EMBL/GenBank/DDBJ whole genome shotgun (WGS) entry which is preliminary data.</text>
</comment>
<dbReference type="SUPFAM" id="SSF53686">
    <property type="entry name" value="Tryptophan synthase beta subunit-like PLP-dependent enzymes"/>
    <property type="match status" value="1"/>
</dbReference>
<sequence>MSEIADKVKSEIKEFLGEHYVEPINIGFFPTPLSIENGMSKKIGSKILIKREDMVDVLGCGHKLRRMRYLLSGINRSEMDALVTIGSVPSNQAKTVALFARKLGLESHIIIGGDKQTKPSNFSGNYLVTRLMADFIQWHECTSWIKMKEIAQKYSEKLFEQGIANVLIESGASQNNGLIGSIELGIELKNQLDVEKENINHIVICAGSGASAVGLAMASQLQQTPWIIHGICIGETSKTVFNRSVDLMNIWNKKLGTEFNLEKVKFYDHAIGLGYDEPTDYEIETSEHILRQYGMMFDLNYMTKTFIGMKTLLEQEIIPKDEKIVLVNSGGNIGFFDSHSRKISDKRTEYGGAL</sequence>
<comment type="cofactor">
    <cofactor evidence="1">
        <name>pyridoxal 5'-phosphate</name>
        <dbReference type="ChEBI" id="CHEBI:597326"/>
    </cofactor>
</comment>
<name>A0A329VCG9_9GAMM</name>
<dbReference type="PIRSF" id="PIRSF006278">
    <property type="entry name" value="ACCD_DCysDesulf"/>
    <property type="match status" value="1"/>
</dbReference>
<evidence type="ECO:0000256" key="2">
    <source>
        <dbReference type="ARBA" id="ARBA00008639"/>
    </source>
</evidence>
<dbReference type="InterPro" id="IPR001926">
    <property type="entry name" value="TrpB-like_PALP"/>
</dbReference>
<evidence type="ECO:0000259" key="6">
    <source>
        <dbReference type="Pfam" id="PF00291"/>
    </source>
</evidence>
<evidence type="ECO:0000256" key="1">
    <source>
        <dbReference type="ARBA" id="ARBA00001933"/>
    </source>
</evidence>
<evidence type="ECO:0000313" key="8">
    <source>
        <dbReference type="Proteomes" id="UP000250870"/>
    </source>
</evidence>
<gene>
    <name evidence="7" type="ORF">CKY01_18300</name>
</gene>
<dbReference type="InterPro" id="IPR027278">
    <property type="entry name" value="ACCD_DCysDesulf"/>
</dbReference>
<feature type="modified residue" description="N6-(pyridoxal phosphate)lysine" evidence="5">
    <location>
        <position position="63"/>
    </location>
</feature>
<dbReference type="AlphaFoldDB" id="A0A329VCG9"/>
<dbReference type="InterPro" id="IPR036052">
    <property type="entry name" value="TrpB-like_PALP_sf"/>
</dbReference>
<dbReference type="Pfam" id="PF00291">
    <property type="entry name" value="PALP"/>
    <property type="match status" value="1"/>
</dbReference>
<reference evidence="7 8" key="1">
    <citation type="journal article" date="2018" name="Int. J. Syst. Evol. Microbiol.">
        <title>Whole-genome-based revisit of Photorhabdus phylogeny: proposal for the elevation of most Photorhabdus subspecies to the species level and description of one novel species Photorhabdus bodei sp. nov., and one novel subspecies Photorhabdus laumondii subsp. clarkei subsp. nov.</title>
        <authorList>
            <person name="Machado R.A.R."/>
            <person name="Wuthrich D."/>
            <person name="Kuhnert P."/>
            <person name="Arce C.C.M."/>
            <person name="Thonen L."/>
            <person name="Ruiz C."/>
            <person name="Zhang X."/>
            <person name="Robert C.A.M."/>
            <person name="Karimi J."/>
            <person name="Kamali S."/>
            <person name="Ma J."/>
            <person name="Bruggmann R."/>
            <person name="Erb M."/>
        </authorList>
    </citation>
    <scope>NUCLEOTIDE SEQUENCE [LARGE SCALE GENOMIC DNA]</scope>
    <source>
        <strain evidence="7 8">BOJ-47</strain>
    </source>
</reference>
<feature type="active site" description="Nucleophile" evidence="4">
    <location>
        <position position="90"/>
    </location>
</feature>
<evidence type="ECO:0000313" key="7">
    <source>
        <dbReference type="EMBL" id="RAW86103.1"/>
    </source>
</evidence>
<protein>
    <recommendedName>
        <fullName evidence="6">Tryptophan synthase beta chain-like PALP domain-containing protein</fullName>
    </recommendedName>
</protein>
<dbReference type="Gene3D" id="3.40.50.1100">
    <property type="match status" value="2"/>
</dbReference>
<keyword evidence="3 5" id="KW-0663">Pyridoxal phosphate</keyword>
<evidence type="ECO:0000256" key="3">
    <source>
        <dbReference type="ARBA" id="ARBA00022898"/>
    </source>
</evidence>
<dbReference type="PANTHER" id="PTHR43780:SF2">
    <property type="entry name" value="1-AMINOCYCLOPROPANE-1-CARBOXYLATE DEAMINASE-RELATED"/>
    <property type="match status" value="1"/>
</dbReference>
<comment type="similarity">
    <text evidence="2">Belongs to the ACC deaminase/D-cysteine desulfhydrase family.</text>
</comment>
<dbReference type="GO" id="GO:0019148">
    <property type="term" value="F:D-cysteine desulfhydrase activity"/>
    <property type="evidence" value="ECO:0007669"/>
    <property type="project" value="TreeGrafter"/>
</dbReference>